<dbReference type="Proteomes" id="UP000282087">
    <property type="component" value="Unassembled WGS sequence"/>
</dbReference>
<dbReference type="OrthoDB" id="124583at2759"/>
<evidence type="ECO:0000313" key="4">
    <source>
        <dbReference type="Proteomes" id="UP000282087"/>
    </source>
</evidence>
<dbReference type="AlphaFoldDB" id="A0A3M6VB06"/>
<accession>A0A3M6VB06</accession>
<dbReference type="EMBL" id="QLLG01000370">
    <property type="protein sequence ID" value="RMX63739.1"/>
    <property type="molecule type" value="Genomic_DNA"/>
</dbReference>
<gene>
    <name evidence="3" type="ORF">DD237_006704</name>
    <name evidence="2" type="ORF">DD238_006355</name>
</gene>
<evidence type="ECO:0000256" key="1">
    <source>
        <dbReference type="SAM" id="Phobius"/>
    </source>
</evidence>
<keyword evidence="1" id="KW-0472">Membrane</keyword>
<keyword evidence="4" id="KW-1185">Reference proteome</keyword>
<proteinExistence type="predicted"/>
<dbReference type="Proteomes" id="UP000286097">
    <property type="component" value="Unassembled WGS sequence"/>
</dbReference>
<comment type="caution">
    <text evidence="2">The sequence shown here is derived from an EMBL/GenBank/DDBJ whole genome shotgun (WGS) entry which is preliminary data.</text>
</comment>
<organism evidence="2 4">
    <name type="scientific">Peronospora effusa</name>
    <dbReference type="NCBI Taxonomy" id="542832"/>
    <lineage>
        <taxon>Eukaryota</taxon>
        <taxon>Sar</taxon>
        <taxon>Stramenopiles</taxon>
        <taxon>Oomycota</taxon>
        <taxon>Peronosporomycetes</taxon>
        <taxon>Peronosporales</taxon>
        <taxon>Peronosporaceae</taxon>
        <taxon>Peronospora</taxon>
    </lineage>
</organism>
<reference evidence="4 5" key="1">
    <citation type="submission" date="2018-06" db="EMBL/GenBank/DDBJ databases">
        <title>Comparative genomics of downy mildews reveals potential adaptations to biotrophy.</title>
        <authorList>
            <person name="Fletcher K."/>
            <person name="Klosterman S.J."/>
            <person name="Derevnina L."/>
            <person name="Martin F."/>
            <person name="Koike S."/>
            <person name="Reyes Chin-Wo S."/>
            <person name="Mou B."/>
            <person name="Michelmore R."/>
        </authorList>
    </citation>
    <scope>NUCLEOTIDE SEQUENCE [LARGE SCALE GENOMIC DNA]</scope>
    <source>
        <strain evidence="3 5">R13</strain>
        <strain evidence="2 4">R14</strain>
    </source>
</reference>
<feature type="transmembrane region" description="Helical" evidence="1">
    <location>
        <begin position="144"/>
        <end position="164"/>
    </location>
</feature>
<evidence type="ECO:0000313" key="5">
    <source>
        <dbReference type="Proteomes" id="UP000286097"/>
    </source>
</evidence>
<evidence type="ECO:0000313" key="3">
    <source>
        <dbReference type="EMBL" id="RQM13039.1"/>
    </source>
</evidence>
<evidence type="ECO:0000313" key="2">
    <source>
        <dbReference type="EMBL" id="RMX63739.1"/>
    </source>
</evidence>
<dbReference type="EMBL" id="QKXF01000290">
    <property type="protein sequence ID" value="RQM13039.1"/>
    <property type="molecule type" value="Genomic_DNA"/>
</dbReference>
<dbReference type="VEuPathDB" id="FungiDB:DD237_006704"/>
<name>A0A3M6VB06_9STRA</name>
<sequence>MNVVWDHFRAVSLRKECTVMSDNAGKLRQPLMTTNNEDDTEDEEMGGLLPREAIRTQFDEGVATRRKRRRRKEDEDLGEVAKVFLVNVEPLKVLQFIGRWVVSLSTVGNLLSSPKSSSPTSMSTQMVAHGHKVENMDDVSERALAVLAIITLSFCCLLLLVVYVQTV</sequence>
<keyword evidence="1" id="KW-1133">Transmembrane helix</keyword>
<protein>
    <submittedName>
        <fullName evidence="2">Uncharacterized protein</fullName>
    </submittedName>
</protein>
<keyword evidence="1" id="KW-0812">Transmembrane</keyword>